<dbReference type="Pfam" id="PF11303">
    <property type="entry name" value="DUF3105"/>
    <property type="match status" value="1"/>
</dbReference>
<keyword evidence="4" id="KW-1185">Reference proteome</keyword>
<keyword evidence="2" id="KW-0472">Membrane</keyword>
<evidence type="ECO:0000313" key="4">
    <source>
        <dbReference type="Proteomes" id="UP000662939"/>
    </source>
</evidence>
<accession>A0A895XR09</accession>
<gene>
    <name evidence="3" type="ORF">JQS30_04335</name>
</gene>
<keyword evidence="2" id="KW-1133">Transmembrane helix</keyword>
<feature type="compositionally biased region" description="Basic residues" evidence="1">
    <location>
        <begin position="1"/>
        <end position="17"/>
    </location>
</feature>
<feature type="transmembrane region" description="Helical" evidence="2">
    <location>
        <begin position="27"/>
        <end position="52"/>
    </location>
</feature>
<proteinExistence type="predicted"/>
<feature type="region of interest" description="Disordered" evidence="1">
    <location>
        <begin position="1"/>
        <end position="20"/>
    </location>
</feature>
<feature type="region of interest" description="Disordered" evidence="1">
    <location>
        <begin position="253"/>
        <end position="273"/>
    </location>
</feature>
<dbReference type="KEGG" id="nav:JQS30_04335"/>
<protein>
    <submittedName>
        <fullName evidence="3">DUF3105 domain-containing protein</fullName>
    </submittedName>
</protein>
<dbReference type="RefSeq" id="WP_213172162.1">
    <property type="nucleotide sequence ID" value="NZ_CP070496.1"/>
</dbReference>
<dbReference type="AlphaFoldDB" id="A0A895XR09"/>
<keyword evidence="2" id="KW-0812">Transmembrane</keyword>
<reference evidence="3" key="1">
    <citation type="submission" date="2021-02" db="EMBL/GenBank/DDBJ databases">
        <title>Natronoglycomyces albus gen. nov., sp. nov, a haloalkaliphilic actinobacterium from a soda solonchak soil.</title>
        <authorList>
            <person name="Sorokin D.Y."/>
            <person name="Khijniak T.V."/>
            <person name="Zakharycheva A.P."/>
            <person name="Boueva O.V."/>
            <person name="Ariskina E.V."/>
            <person name="Hahnke R.L."/>
            <person name="Bunk B."/>
            <person name="Sproer C."/>
            <person name="Schumann P."/>
            <person name="Evtushenko L.I."/>
            <person name="Kublanov I.V."/>
        </authorList>
    </citation>
    <scope>NUCLEOTIDE SEQUENCE</scope>
    <source>
        <strain evidence="3">DSM 106290</strain>
    </source>
</reference>
<sequence>MSAKRHPGSKKGKKNGRSVKVEKPKPWGLILTFTGVGVVAVGMVAAAAWVVFDRTKAPTGAEEFFGSHEGYWDLIEAVENGDVDEDDLEHPWVIDGTHVDSGDPNFEPVDYQVTPPVGGPHHSQWQTCTGIVYGDELIDEHAVHSLEHGAVWVTYDPDQVSEDDIETLAGKVQGRDYTMMSPYPAQSAPISLQAWGVQLTTDSATDNNIDRFMQHYLRNNDITPEPHGTCSGGFTGTKADDPMANLTPEELAELEEMMSEGGEDDSDEESSED</sequence>
<dbReference type="EMBL" id="CP070496">
    <property type="protein sequence ID" value="QSB06152.1"/>
    <property type="molecule type" value="Genomic_DNA"/>
</dbReference>
<evidence type="ECO:0000256" key="2">
    <source>
        <dbReference type="SAM" id="Phobius"/>
    </source>
</evidence>
<name>A0A895XR09_9ACTN</name>
<dbReference type="InterPro" id="IPR021454">
    <property type="entry name" value="DUF3105"/>
</dbReference>
<organism evidence="3 4">
    <name type="scientific">Natronoglycomyces albus</name>
    <dbReference type="NCBI Taxonomy" id="2811108"/>
    <lineage>
        <taxon>Bacteria</taxon>
        <taxon>Bacillati</taxon>
        <taxon>Actinomycetota</taxon>
        <taxon>Actinomycetes</taxon>
        <taxon>Glycomycetales</taxon>
        <taxon>Glycomycetaceae</taxon>
        <taxon>Natronoglycomyces</taxon>
    </lineage>
</organism>
<evidence type="ECO:0000313" key="3">
    <source>
        <dbReference type="EMBL" id="QSB06152.1"/>
    </source>
</evidence>
<dbReference type="Proteomes" id="UP000662939">
    <property type="component" value="Chromosome"/>
</dbReference>
<evidence type="ECO:0000256" key="1">
    <source>
        <dbReference type="SAM" id="MobiDB-lite"/>
    </source>
</evidence>